<dbReference type="EMBL" id="PQNY01000017">
    <property type="protein sequence ID" value="POS00932.1"/>
    <property type="molecule type" value="Genomic_DNA"/>
</dbReference>
<reference evidence="1 2" key="1">
    <citation type="submission" date="2018-01" db="EMBL/GenBank/DDBJ databases">
        <title>Genomic Encyclopedia of Type Strains, Phase I: the one thousand microbial genomes (KMG-I) project.</title>
        <authorList>
            <person name="Goeker M."/>
        </authorList>
    </citation>
    <scope>NUCLEOTIDE SEQUENCE [LARGE SCALE GENOMIC DNA]</scope>
    <source>
        <strain evidence="1 2">DSM 17960</strain>
    </source>
</reference>
<gene>
    <name evidence="1" type="ORF">Q361_11736</name>
</gene>
<name>A0A2S4N5B0_9FLAO</name>
<accession>A0A2S4N5B0</accession>
<protein>
    <submittedName>
        <fullName evidence="1">Uncharacterized protein</fullName>
    </submittedName>
</protein>
<dbReference type="AlphaFoldDB" id="A0A2S4N5B0"/>
<dbReference type="OrthoDB" id="1366076at2"/>
<dbReference type="RefSeq" id="WP_103726889.1">
    <property type="nucleotide sequence ID" value="NZ_PQNY01000017.1"/>
</dbReference>
<organism evidence="1 2">
    <name type="scientific">Flavobacterium croceum DSM 17960</name>
    <dbReference type="NCBI Taxonomy" id="1121886"/>
    <lineage>
        <taxon>Bacteria</taxon>
        <taxon>Pseudomonadati</taxon>
        <taxon>Bacteroidota</taxon>
        <taxon>Flavobacteriia</taxon>
        <taxon>Flavobacteriales</taxon>
        <taxon>Flavobacteriaceae</taxon>
        <taxon>Flavobacterium</taxon>
    </lineage>
</organism>
<sequence>MKLKNRILEVLDTFGMSGTKAAQAMKISYAAFRKKKSDKTNGDCFNEQNYRNLISYIKEKAEELVD</sequence>
<comment type="caution">
    <text evidence="1">The sequence shown here is derived from an EMBL/GenBank/DDBJ whole genome shotgun (WGS) entry which is preliminary data.</text>
</comment>
<evidence type="ECO:0000313" key="2">
    <source>
        <dbReference type="Proteomes" id="UP000237056"/>
    </source>
</evidence>
<dbReference type="Proteomes" id="UP000237056">
    <property type="component" value="Unassembled WGS sequence"/>
</dbReference>
<proteinExistence type="predicted"/>
<evidence type="ECO:0000313" key="1">
    <source>
        <dbReference type="EMBL" id="POS00932.1"/>
    </source>
</evidence>
<keyword evidence="2" id="KW-1185">Reference proteome</keyword>